<name>A0AAE0SHP1_9BIVA</name>
<accession>A0AAE0SHP1</accession>
<evidence type="ECO:0000313" key="3">
    <source>
        <dbReference type="Proteomes" id="UP001195483"/>
    </source>
</evidence>
<reference evidence="2" key="1">
    <citation type="journal article" date="2021" name="Genome Biol. Evol.">
        <title>A High-Quality Reference Genome for a Parasitic Bivalve with Doubly Uniparental Inheritance (Bivalvia: Unionida).</title>
        <authorList>
            <person name="Smith C.H."/>
        </authorList>
    </citation>
    <scope>NUCLEOTIDE SEQUENCE</scope>
    <source>
        <strain evidence="2">CHS0354</strain>
    </source>
</reference>
<sequence length="149" mass="16666">MKRRSTQVQRIQQQPQPNSHKKVDLDPCSQGLLAQTSITHTMQASKESEDHDAYTMAVVVGDIFVGLAATIRKSFVMASFDKETASSNIIYVRRQSGSLLLWRPLTRKRPVLISSMSGDNPEMSFVMASFDKETASSNIIYVRRQSGNV</sequence>
<organism evidence="2 3">
    <name type="scientific">Potamilus streckersoni</name>
    <dbReference type="NCBI Taxonomy" id="2493646"/>
    <lineage>
        <taxon>Eukaryota</taxon>
        <taxon>Metazoa</taxon>
        <taxon>Spiralia</taxon>
        <taxon>Lophotrochozoa</taxon>
        <taxon>Mollusca</taxon>
        <taxon>Bivalvia</taxon>
        <taxon>Autobranchia</taxon>
        <taxon>Heteroconchia</taxon>
        <taxon>Palaeoheterodonta</taxon>
        <taxon>Unionida</taxon>
        <taxon>Unionoidea</taxon>
        <taxon>Unionidae</taxon>
        <taxon>Ambleminae</taxon>
        <taxon>Lampsilini</taxon>
        <taxon>Potamilus</taxon>
    </lineage>
</organism>
<evidence type="ECO:0000256" key="1">
    <source>
        <dbReference type="SAM" id="MobiDB-lite"/>
    </source>
</evidence>
<reference evidence="2" key="3">
    <citation type="submission" date="2023-05" db="EMBL/GenBank/DDBJ databases">
        <authorList>
            <person name="Smith C.H."/>
        </authorList>
    </citation>
    <scope>NUCLEOTIDE SEQUENCE</scope>
    <source>
        <strain evidence="2">CHS0354</strain>
        <tissue evidence="2">Mantle</tissue>
    </source>
</reference>
<proteinExistence type="predicted"/>
<feature type="region of interest" description="Disordered" evidence="1">
    <location>
        <begin position="1"/>
        <end position="25"/>
    </location>
</feature>
<reference evidence="2" key="2">
    <citation type="journal article" date="2021" name="Genome Biol. Evol.">
        <title>Developing a high-quality reference genome for a parasitic bivalve with doubly uniparental inheritance (Bivalvia: Unionida).</title>
        <authorList>
            <person name="Smith C.H."/>
        </authorList>
    </citation>
    <scope>NUCLEOTIDE SEQUENCE</scope>
    <source>
        <strain evidence="2">CHS0354</strain>
        <tissue evidence="2">Mantle</tissue>
    </source>
</reference>
<keyword evidence="3" id="KW-1185">Reference proteome</keyword>
<feature type="compositionally biased region" description="Low complexity" evidence="1">
    <location>
        <begin position="7"/>
        <end position="16"/>
    </location>
</feature>
<evidence type="ECO:0000313" key="2">
    <source>
        <dbReference type="EMBL" id="KAK3591904.1"/>
    </source>
</evidence>
<dbReference type="AlphaFoldDB" id="A0AAE0SHP1"/>
<protein>
    <submittedName>
        <fullName evidence="2">Uncharacterized protein</fullName>
    </submittedName>
</protein>
<dbReference type="Proteomes" id="UP001195483">
    <property type="component" value="Unassembled WGS sequence"/>
</dbReference>
<gene>
    <name evidence="2" type="ORF">CHS0354_005117</name>
</gene>
<comment type="caution">
    <text evidence="2">The sequence shown here is derived from an EMBL/GenBank/DDBJ whole genome shotgun (WGS) entry which is preliminary data.</text>
</comment>
<dbReference type="EMBL" id="JAEAOA010000364">
    <property type="protein sequence ID" value="KAK3591904.1"/>
    <property type="molecule type" value="Genomic_DNA"/>
</dbReference>